<dbReference type="GO" id="GO:0005737">
    <property type="term" value="C:cytoplasm"/>
    <property type="evidence" value="ECO:0007669"/>
    <property type="project" value="UniProtKB-SubCell"/>
</dbReference>
<keyword evidence="4" id="KW-0808">Transferase</keyword>
<dbReference type="PRINTS" id="PR01243">
    <property type="entry name" value="NUCDPKINASE"/>
</dbReference>
<sequence>MASTERTFIAIKPDGVQRGLIGPIITRFEQRGFKLVAIKLVTPGKEHLEKHYADLAGKPFFPGLIEYMNSGPICAMIWEGREVVKTGRILLGATNPLASAPGTIRGDYAIDVGRNVCHGSDAVESAEKEIALWFQESEIVSYKASQFDWIYEKPASSLEIHYQPPSLNIKFIPPICTASLQHHTISVAPVPSMNTFRVLKTAVTDVAATTTQPGATTARTGVLNLSKGFTLQTPNFLAPTSRGVVPHLSPDNLEKNTGVEGVFVALEDFIEKAPQRIPPLYTYPSTLRSFISLPPSTFLLLSPRRSPGITCPKANSDANLSILTSVGFRDLPVKDYVSAVIRLEPDIVLGITDVANTVSPGKNRVQKMVMRTEKWLDELLGKVYAGDDATDEKKKLPAVFAPILSLEKERQRFYLSHLVENVEKLSGLVFTATESVDVVPAELAGLPKLQSDVMGGPHQILEMVGRGVDLFNVGFVGTMTDAGIALHFTFSADDGVEGNDEGEKLELATDMWDARFATDLSPLEEGCECYTCKTHHKAYIRHCLEAKEMTAWVLLQIHNLKVVERFFGGVRGSIEEGWWEKGRRGFGRKYKRDMPVGTGLGPRLRGYQYKSVGGEGRLNEPAYRSLDSGDEDGL</sequence>
<dbReference type="GO" id="GO:0008479">
    <property type="term" value="F:tRNA-guanosine(34) queuine transglycosylase activity"/>
    <property type="evidence" value="ECO:0007669"/>
    <property type="project" value="UniProtKB-UniRule"/>
</dbReference>
<dbReference type="NCBIfam" id="NF001908">
    <property type="entry name" value="PRK00668.1"/>
    <property type="match status" value="1"/>
</dbReference>
<feature type="binding site" evidence="9">
    <location>
        <position position="529"/>
    </location>
    <ligand>
        <name>Zn(2+)</name>
        <dbReference type="ChEBI" id="CHEBI:29105"/>
    </ligand>
</feature>
<dbReference type="InterPro" id="IPR023005">
    <property type="entry name" value="Nucleoside_diP_kinase_AS"/>
</dbReference>
<keyword evidence="15" id="KW-1185">Reference proteome</keyword>
<evidence type="ECO:0000256" key="5">
    <source>
        <dbReference type="ARBA" id="ARBA00022694"/>
    </source>
</evidence>
<dbReference type="SUPFAM" id="SSF54919">
    <property type="entry name" value="Nucleoside diphosphate kinase, NDK"/>
    <property type="match status" value="1"/>
</dbReference>
<dbReference type="Pfam" id="PF00334">
    <property type="entry name" value="NDK"/>
    <property type="match status" value="1"/>
</dbReference>
<dbReference type="GO" id="GO:0006183">
    <property type="term" value="P:GTP biosynthetic process"/>
    <property type="evidence" value="ECO:0007669"/>
    <property type="project" value="InterPro"/>
</dbReference>
<feature type="region of interest" description="Disordered" evidence="12">
    <location>
        <begin position="613"/>
        <end position="634"/>
    </location>
</feature>
<dbReference type="GO" id="GO:0046872">
    <property type="term" value="F:metal ion binding"/>
    <property type="evidence" value="ECO:0007669"/>
    <property type="project" value="UniProtKB-KW"/>
</dbReference>
<evidence type="ECO:0000256" key="4">
    <source>
        <dbReference type="ARBA" id="ARBA00022679"/>
    </source>
</evidence>
<dbReference type="InterPro" id="IPR034907">
    <property type="entry name" value="NDK-like_dom"/>
</dbReference>
<dbReference type="GO" id="GO:0006241">
    <property type="term" value="P:CTP biosynthetic process"/>
    <property type="evidence" value="ECO:0007669"/>
    <property type="project" value="InterPro"/>
</dbReference>
<feature type="binding site" evidence="10">
    <location>
        <position position="105"/>
    </location>
    <ligand>
        <name>ATP</name>
        <dbReference type="ChEBI" id="CHEBI:30616"/>
    </ligand>
</feature>
<evidence type="ECO:0000256" key="3">
    <source>
        <dbReference type="ARBA" id="ARBA00022490"/>
    </source>
</evidence>
<keyword evidence="7" id="KW-0418">Kinase</keyword>
<reference evidence="14 15" key="1">
    <citation type="submission" date="2019-01" db="EMBL/GenBank/DDBJ databases">
        <title>Intercellular communication is required for trap formation in the nematode-trapping fungus Duddingtonia flagrans.</title>
        <authorList>
            <person name="Youssar L."/>
            <person name="Wernet V."/>
            <person name="Hensel N."/>
            <person name="Hildebrandt H.-G."/>
            <person name="Fischer R."/>
        </authorList>
    </citation>
    <scope>NUCLEOTIDE SEQUENCE [LARGE SCALE GENOMIC DNA]</scope>
    <source>
        <strain evidence="14 15">CBS H-5679</strain>
    </source>
</reference>
<evidence type="ECO:0000256" key="2">
    <source>
        <dbReference type="ARBA" id="ARBA00008142"/>
    </source>
</evidence>
<name>A0A437AA88_ARTFL</name>
<dbReference type="InterPro" id="IPR002616">
    <property type="entry name" value="tRNA_ribo_trans-like"/>
</dbReference>
<feature type="binding site" evidence="10">
    <location>
        <position position="12"/>
    </location>
    <ligand>
        <name>ATP</name>
        <dbReference type="ChEBI" id="CHEBI:30616"/>
    </ligand>
</feature>
<dbReference type="Gene3D" id="3.30.70.141">
    <property type="entry name" value="Nucleoside diphosphate kinase-like domain"/>
    <property type="match status" value="1"/>
</dbReference>
<comment type="cofactor">
    <cofactor evidence="9">
        <name>Zn(2+)</name>
        <dbReference type="ChEBI" id="CHEBI:29105"/>
    </cofactor>
    <text evidence="9">Binds 1 zinc ion per subunit.</text>
</comment>
<evidence type="ECO:0000256" key="9">
    <source>
        <dbReference type="HAMAP-Rule" id="MF_03043"/>
    </source>
</evidence>
<dbReference type="GO" id="GO:0004550">
    <property type="term" value="F:nucleoside diphosphate kinase activity"/>
    <property type="evidence" value="ECO:0007669"/>
    <property type="project" value="InterPro"/>
</dbReference>
<dbReference type="NCBIfam" id="TIGR00449">
    <property type="entry name" value="tgt_general"/>
    <property type="match status" value="1"/>
</dbReference>
<comment type="similarity">
    <text evidence="9">Belongs to the queuine tRNA-ribosyltransferase family. QTRT2 subfamily.</text>
</comment>
<proteinExistence type="inferred from homology"/>
<keyword evidence="6 9" id="KW-0479">Metal-binding</keyword>
<dbReference type="InterPro" id="IPR036511">
    <property type="entry name" value="TGT-like_sf"/>
</dbReference>
<evidence type="ECO:0000256" key="1">
    <source>
        <dbReference type="ARBA" id="ARBA00001946"/>
    </source>
</evidence>
<comment type="caution">
    <text evidence="14">The sequence shown here is derived from an EMBL/GenBank/DDBJ whole genome shotgun (WGS) entry which is preliminary data.</text>
</comment>
<dbReference type="FunFam" id="3.30.70.141:FF:000002">
    <property type="entry name" value="Nucleoside diphosphate kinase"/>
    <property type="match status" value="1"/>
</dbReference>
<dbReference type="Pfam" id="PF01702">
    <property type="entry name" value="TGT"/>
    <property type="match status" value="1"/>
</dbReference>
<dbReference type="HAMAP" id="MF_03043">
    <property type="entry name" value="QTRT2"/>
    <property type="match status" value="1"/>
</dbReference>
<dbReference type="OrthoDB" id="27601at2759"/>
<feature type="binding site" evidence="9">
    <location>
        <position position="532"/>
    </location>
    <ligand>
        <name>Zn(2+)</name>
        <dbReference type="ChEBI" id="CHEBI:29105"/>
    </ligand>
</feature>
<feature type="binding site" evidence="10">
    <location>
        <position position="60"/>
    </location>
    <ligand>
        <name>ATP</name>
        <dbReference type="ChEBI" id="CHEBI:30616"/>
    </ligand>
</feature>
<dbReference type="RefSeq" id="XP_067493585.1">
    <property type="nucleotide sequence ID" value="XM_067630996.1"/>
</dbReference>
<feature type="binding site" evidence="10">
    <location>
        <position position="94"/>
    </location>
    <ligand>
        <name>ATP</name>
        <dbReference type="ChEBI" id="CHEBI:30616"/>
    </ligand>
</feature>
<keyword evidence="8 9" id="KW-0862">Zinc</keyword>
<evidence type="ECO:0000313" key="15">
    <source>
        <dbReference type="Proteomes" id="UP000283090"/>
    </source>
</evidence>
<dbReference type="PANTHER" id="PTHR46064">
    <property type="entry name" value="QUEUINE TRNA-RIBOSYLTRANSFERASE ACCESSORY SUBUNIT 2"/>
    <property type="match status" value="1"/>
</dbReference>
<dbReference type="Gene3D" id="3.20.20.105">
    <property type="entry name" value="Queuine tRNA-ribosyltransferase-like"/>
    <property type="match status" value="1"/>
</dbReference>
<evidence type="ECO:0000256" key="12">
    <source>
        <dbReference type="SAM" id="MobiDB-lite"/>
    </source>
</evidence>
<dbReference type="InterPro" id="IPR001564">
    <property type="entry name" value="Nucleoside_diP_kinase"/>
</dbReference>
<dbReference type="VEuPathDB" id="FungiDB:DFL_002239"/>
<dbReference type="GO" id="GO:0006228">
    <property type="term" value="P:UTP biosynthetic process"/>
    <property type="evidence" value="ECO:0007669"/>
    <property type="project" value="InterPro"/>
</dbReference>
<evidence type="ECO:0000256" key="7">
    <source>
        <dbReference type="ARBA" id="ARBA00022777"/>
    </source>
</evidence>
<dbReference type="SUPFAM" id="SSF51713">
    <property type="entry name" value="tRNA-guanine transglycosylase"/>
    <property type="match status" value="1"/>
</dbReference>
<dbReference type="InterPro" id="IPR028592">
    <property type="entry name" value="QTRTD1"/>
</dbReference>
<feature type="binding site" evidence="10">
    <location>
        <position position="115"/>
    </location>
    <ligand>
        <name>ATP</name>
        <dbReference type="ChEBI" id="CHEBI:30616"/>
    </ligand>
</feature>
<dbReference type="GeneID" id="93584550"/>
<evidence type="ECO:0000256" key="8">
    <source>
        <dbReference type="ARBA" id="ARBA00022833"/>
    </source>
</evidence>
<dbReference type="InterPro" id="IPR050852">
    <property type="entry name" value="Queuine_tRNA-ribosyltrfase"/>
</dbReference>
<evidence type="ECO:0000256" key="10">
    <source>
        <dbReference type="PROSITE-ProRule" id="PRU00706"/>
    </source>
</evidence>
<comment type="subunit">
    <text evidence="9">Heterodimer of a catalytic subunit and an accessory subunit.</text>
</comment>
<dbReference type="SMART" id="SM00562">
    <property type="entry name" value="NDK"/>
    <property type="match status" value="1"/>
</dbReference>
<dbReference type="PROSITE" id="PS00469">
    <property type="entry name" value="NDPK"/>
    <property type="match status" value="1"/>
</dbReference>
<comment type="function">
    <text evidence="9">Non-catalytic subunit of the queuine tRNA-ribosyltransferase (TGT) that catalyzes the base-exchange of a guanine (G) residue with queuine (Q) at position 34 (anticodon wobble position) in tRNAs with GU(N) anticodons (tRNA-Asp, -Asn, -His and -Tyr), resulting in the hypermodified nucleoside queuosine (7-(((4,5-cis-dihydroxy-2-cyclopenten-1-yl)amino)methyl)-7-deazaguanosine).</text>
</comment>
<evidence type="ECO:0000256" key="6">
    <source>
        <dbReference type="ARBA" id="ARBA00022723"/>
    </source>
</evidence>
<dbReference type="InterPro" id="IPR036850">
    <property type="entry name" value="NDK-like_dom_sf"/>
</dbReference>
<accession>A0A437AA88</accession>
<dbReference type="EMBL" id="SAEB01000003">
    <property type="protein sequence ID" value="RVD88041.1"/>
    <property type="molecule type" value="Genomic_DNA"/>
</dbReference>
<dbReference type="CDD" id="cd04413">
    <property type="entry name" value="NDPk_I"/>
    <property type="match status" value="1"/>
</dbReference>
<feature type="binding site" evidence="9">
    <location>
        <position position="558"/>
    </location>
    <ligand>
        <name>Zn(2+)</name>
        <dbReference type="ChEBI" id="CHEBI:29105"/>
    </ligand>
</feature>
<dbReference type="AlphaFoldDB" id="A0A437AA88"/>
<keyword evidence="5 9" id="KW-0819">tRNA processing</keyword>
<dbReference type="Proteomes" id="UP000283090">
    <property type="component" value="Unassembled WGS sequence"/>
</dbReference>
<dbReference type="GO" id="GO:0006400">
    <property type="term" value="P:tRNA modification"/>
    <property type="evidence" value="ECO:0007669"/>
    <property type="project" value="InterPro"/>
</dbReference>
<evidence type="ECO:0000256" key="11">
    <source>
        <dbReference type="RuleBase" id="RU004011"/>
    </source>
</evidence>
<evidence type="ECO:0000313" key="14">
    <source>
        <dbReference type="EMBL" id="RVD88041.1"/>
    </source>
</evidence>
<dbReference type="PANTHER" id="PTHR46064:SF1">
    <property type="entry name" value="QUEUINE TRNA-RIBOSYLTRANSFERASE ACCESSORY SUBUNIT 2"/>
    <property type="match status" value="1"/>
</dbReference>
<comment type="subcellular location">
    <subcellularLocation>
        <location evidence="9">Cytoplasm</location>
    </subcellularLocation>
</comment>
<comment type="cofactor">
    <cofactor evidence="1">
        <name>Mg(2+)</name>
        <dbReference type="ChEBI" id="CHEBI:18420"/>
    </cofactor>
</comment>
<protein>
    <recommendedName>
        <fullName evidence="9">Queuine tRNA-ribosyltransferase accessory subunit 2</fullName>
    </recommendedName>
    <alternativeName>
        <fullName evidence="9">Queuine tRNA-ribosyltransferase domain-containing protein 1</fullName>
    </alternativeName>
</protein>
<comment type="similarity">
    <text evidence="2 10 11">Belongs to the NDK family.</text>
</comment>
<dbReference type="HAMAP" id="MF_00451">
    <property type="entry name" value="NDP_kinase"/>
    <property type="match status" value="1"/>
</dbReference>
<keyword evidence="3 9" id="KW-0963">Cytoplasm</keyword>
<feature type="domain" description="Nucleoside diphosphate kinase-like" evidence="13">
    <location>
        <begin position="4"/>
        <end position="141"/>
    </location>
</feature>
<dbReference type="PROSITE" id="PS51374">
    <property type="entry name" value="NDPK_LIKE"/>
    <property type="match status" value="1"/>
</dbReference>
<dbReference type="STRING" id="97331.A0A437AA88"/>
<gene>
    <name evidence="14" type="ORF">DFL_002239</name>
</gene>
<evidence type="ECO:0000259" key="13">
    <source>
        <dbReference type="SMART" id="SM00562"/>
    </source>
</evidence>
<organism evidence="14 15">
    <name type="scientific">Arthrobotrys flagrans</name>
    <name type="common">Nematode-trapping fungus</name>
    <name type="synonym">Trichothecium flagrans</name>
    <dbReference type="NCBI Taxonomy" id="97331"/>
    <lineage>
        <taxon>Eukaryota</taxon>
        <taxon>Fungi</taxon>
        <taxon>Dikarya</taxon>
        <taxon>Ascomycota</taxon>
        <taxon>Pezizomycotina</taxon>
        <taxon>Orbiliomycetes</taxon>
        <taxon>Orbiliales</taxon>
        <taxon>Orbiliaceae</taxon>
        <taxon>Arthrobotrys</taxon>
    </lineage>
</organism>
<feature type="binding site" evidence="9">
    <location>
        <position position="527"/>
    </location>
    <ligand>
        <name>Zn(2+)</name>
        <dbReference type="ChEBI" id="CHEBI:29105"/>
    </ligand>
</feature>
<feature type="active site" description="Pros-phosphohistidine intermediate" evidence="10">
    <location>
        <position position="118"/>
    </location>
</feature>
<feature type="binding site" evidence="10">
    <location>
        <position position="88"/>
    </location>
    <ligand>
        <name>ATP</name>
        <dbReference type="ChEBI" id="CHEBI:30616"/>
    </ligand>
</feature>